<dbReference type="RefSeq" id="WP_147263718.1">
    <property type="nucleotide sequence ID" value="NZ_QNRR01000018.1"/>
</dbReference>
<gene>
    <name evidence="1" type="ORF">DES53_11846</name>
</gene>
<dbReference type="OrthoDB" id="196204at2"/>
<sequence>MFNKPTMTDAECSPWPPVLWFTPEVQSGIKAAADLAFGPETSASDLEVPAHDFLSEDDFIIE</sequence>
<dbReference type="AlphaFoldDB" id="A0A366H5E7"/>
<reference evidence="1 2" key="1">
    <citation type="submission" date="2018-06" db="EMBL/GenBank/DDBJ databases">
        <title>Genomic Encyclopedia of Type Strains, Phase IV (KMG-IV): sequencing the most valuable type-strain genomes for metagenomic binning, comparative biology and taxonomic classification.</title>
        <authorList>
            <person name="Goeker M."/>
        </authorList>
    </citation>
    <scope>NUCLEOTIDE SEQUENCE [LARGE SCALE GENOMIC DNA]</scope>
    <source>
        <strain evidence="1 2">DSM 25532</strain>
    </source>
</reference>
<accession>A0A366H5E7</accession>
<keyword evidence="2" id="KW-1185">Reference proteome</keyword>
<organism evidence="1 2">
    <name type="scientific">Roseimicrobium gellanilyticum</name>
    <dbReference type="NCBI Taxonomy" id="748857"/>
    <lineage>
        <taxon>Bacteria</taxon>
        <taxon>Pseudomonadati</taxon>
        <taxon>Verrucomicrobiota</taxon>
        <taxon>Verrucomicrobiia</taxon>
        <taxon>Verrucomicrobiales</taxon>
        <taxon>Verrucomicrobiaceae</taxon>
        <taxon>Roseimicrobium</taxon>
    </lineage>
</organism>
<name>A0A366H5E7_9BACT</name>
<dbReference type="EMBL" id="QNRR01000018">
    <property type="protein sequence ID" value="RBP36097.1"/>
    <property type="molecule type" value="Genomic_DNA"/>
</dbReference>
<protein>
    <submittedName>
        <fullName evidence="1">Uncharacterized protein</fullName>
    </submittedName>
</protein>
<dbReference type="Proteomes" id="UP000253426">
    <property type="component" value="Unassembled WGS sequence"/>
</dbReference>
<proteinExistence type="predicted"/>
<evidence type="ECO:0000313" key="2">
    <source>
        <dbReference type="Proteomes" id="UP000253426"/>
    </source>
</evidence>
<evidence type="ECO:0000313" key="1">
    <source>
        <dbReference type="EMBL" id="RBP36097.1"/>
    </source>
</evidence>
<comment type="caution">
    <text evidence="1">The sequence shown here is derived from an EMBL/GenBank/DDBJ whole genome shotgun (WGS) entry which is preliminary data.</text>
</comment>